<protein>
    <recommendedName>
        <fullName evidence="6 7">Glucose-methanol-choline oxidoreductase N-terminal domain-containing protein</fullName>
    </recommendedName>
</protein>
<dbReference type="PROSITE" id="PS00623">
    <property type="entry name" value="GMC_OXRED_1"/>
    <property type="match status" value="1"/>
</dbReference>
<dbReference type="EMBL" id="JAHCVI010000001">
    <property type="protein sequence ID" value="KAG7291954.1"/>
    <property type="molecule type" value="Genomic_DNA"/>
</dbReference>
<comment type="cofactor">
    <cofactor evidence="3">
        <name>FAD</name>
        <dbReference type="ChEBI" id="CHEBI:57692"/>
    </cofactor>
</comment>
<sequence>MLGPILTSLLLTAATGLAEDSFKPPRAQVYDYIIVGGGTAGNALATRLSQGLKKASILVIEAGPAALHEDGINVPGLKGSTLGGKYDWNFTTVPQPYLKNRSIFTPRGRVLGGTSALNFLTWDRASAVEYDNWEAVGNPGWNWRTMTAAMEKAETYVNGPPGSGTSGPIHAVINRVVPVHQESFIPTVSANFPIPYNPDSLQGNPIGVMYQPENINPASYNRSYSANAYLPLAGPNLSLLTNTLVTKITFSPSPPSPRGKQQQQQPLLRATGVTLANGTTLAARHTVILAAGAIGTPHLLELSGIGNATLLRAAGIAPQLVDLPGVGEHYQDHLRVQVSYQLRDEYLAGDELNTNATFAAEEWAKRLRGEPGFYDDTGGGYVFADWKRVVPGGEDGALVRLARGVVNGGKGRADVGLRKQLEMLGDARVPQVEVIYSDGYTGVRGYPPAGSALYGKGFFTLIGGLMHPLSRGSVHVNPADPGGKPVIDPRFLDNEYDLAGVVEILKFCRRIARAEPLRSLWVQEYEPGEALVRTDEDWKEYIRNTTLTIFHPMGTAAMLPRKDGGVVDSKLTVYGTANLRVVDASIIPVEISAHPQTAVYGIAERAAEIIIAAHR</sequence>
<evidence type="ECO:0000256" key="2">
    <source>
        <dbReference type="PIRSR" id="PIRSR000137-1"/>
    </source>
</evidence>
<proteinExistence type="inferred from homology"/>
<name>A0AAD4F356_9PEZI</name>
<evidence type="ECO:0000256" key="4">
    <source>
        <dbReference type="RuleBase" id="RU003968"/>
    </source>
</evidence>
<dbReference type="InterPro" id="IPR007867">
    <property type="entry name" value="GMC_OxRtase_C"/>
</dbReference>
<dbReference type="PANTHER" id="PTHR11552">
    <property type="entry name" value="GLUCOSE-METHANOL-CHOLINE GMC OXIDOREDUCTASE"/>
    <property type="match status" value="1"/>
</dbReference>
<dbReference type="InterPro" id="IPR000172">
    <property type="entry name" value="GMC_OxRdtase_N"/>
</dbReference>
<comment type="similarity">
    <text evidence="1 4">Belongs to the GMC oxidoreductase family.</text>
</comment>
<keyword evidence="3 4" id="KW-0274">FAD</keyword>
<dbReference type="Pfam" id="PF05199">
    <property type="entry name" value="GMC_oxred_C"/>
    <property type="match status" value="1"/>
</dbReference>
<accession>A0AAD4F356</accession>
<feature type="domain" description="Glucose-methanol-choline oxidoreductase N-terminal" evidence="6">
    <location>
        <begin position="108"/>
        <end position="131"/>
    </location>
</feature>
<feature type="binding site" evidence="3">
    <location>
        <position position="110"/>
    </location>
    <ligand>
        <name>FAD</name>
        <dbReference type="ChEBI" id="CHEBI:57692"/>
    </ligand>
</feature>
<evidence type="ECO:0000256" key="3">
    <source>
        <dbReference type="PIRSR" id="PIRSR000137-2"/>
    </source>
</evidence>
<dbReference type="GO" id="GO:0016614">
    <property type="term" value="F:oxidoreductase activity, acting on CH-OH group of donors"/>
    <property type="evidence" value="ECO:0007669"/>
    <property type="project" value="InterPro"/>
</dbReference>
<dbReference type="InterPro" id="IPR012132">
    <property type="entry name" value="GMC_OxRdtase"/>
</dbReference>
<feature type="signal peptide" evidence="5">
    <location>
        <begin position="1"/>
        <end position="18"/>
    </location>
</feature>
<dbReference type="AlphaFoldDB" id="A0AAD4F356"/>
<dbReference type="GO" id="GO:0050660">
    <property type="term" value="F:flavin adenine dinucleotide binding"/>
    <property type="evidence" value="ECO:0007669"/>
    <property type="project" value="InterPro"/>
</dbReference>
<dbReference type="GO" id="GO:0044550">
    <property type="term" value="P:secondary metabolite biosynthetic process"/>
    <property type="evidence" value="ECO:0007669"/>
    <property type="project" value="TreeGrafter"/>
</dbReference>
<evidence type="ECO:0000313" key="9">
    <source>
        <dbReference type="Proteomes" id="UP001197093"/>
    </source>
</evidence>
<organism evidence="8 9">
    <name type="scientific">Staphylotrichum longicolle</name>
    <dbReference type="NCBI Taxonomy" id="669026"/>
    <lineage>
        <taxon>Eukaryota</taxon>
        <taxon>Fungi</taxon>
        <taxon>Dikarya</taxon>
        <taxon>Ascomycota</taxon>
        <taxon>Pezizomycotina</taxon>
        <taxon>Sordariomycetes</taxon>
        <taxon>Sordariomycetidae</taxon>
        <taxon>Sordariales</taxon>
        <taxon>Chaetomiaceae</taxon>
        <taxon>Staphylotrichum</taxon>
    </lineage>
</organism>
<dbReference type="PIRSF" id="PIRSF000137">
    <property type="entry name" value="Alcohol_oxidase"/>
    <property type="match status" value="1"/>
</dbReference>
<evidence type="ECO:0000259" key="6">
    <source>
        <dbReference type="PROSITE" id="PS00623"/>
    </source>
</evidence>
<feature type="binding site" evidence="3">
    <location>
        <position position="245"/>
    </location>
    <ligand>
        <name>FAD</name>
        <dbReference type="ChEBI" id="CHEBI:57692"/>
    </ligand>
</feature>
<feature type="active site" description="Proton acceptor" evidence="2">
    <location>
        <position position="594"/>
    </location>
</feature>
<reference evidence="8" key="1">
    <citation type="submission" date="2023-02" db="EMBL/GenBank/DDBJ databases">
        <authorList>
            <person name="Palmer J.M."/>
        </authorList>
    </citation>
    <scope>NUCLEOTIDE SEQUENCE</scope>
    <source>
        <strain evidence="8">FW57</strain>
    </source>
</reference>
<dbReference type="Proteomes" id="UP001197093">
    <property type="component" value="Unassembled WGS sequence"/>
</dbReference>
<dbReference type="Gene3D" id="3.50.50.60">
    <property type="entry name" value="FAD/NAD(P)-binding domain"/>
    <property type="match status" value="1"/>
</dbReference>
<dbReference type="InterPro" id="IPR036188">
    <property type="entry name" value="FAD/NAD-bd_sf"/>
</dbReference>
<feature type="domain" description="Glucose-methanol-choline oxidoreductase N-terminal" evidence="7">
    <location>
        <begin position="292"/>
        <end position="306"/>
    </location>
</feature>
<keyword evidence="4" id="KW-0285">Flavoprotein</keyword>
<evidence type="ECO:0000256" key="5">
    <source>
        <dbReference type="SAM" id="SignalP"/>
    </source>
</evidence>
<dbReference type="PANTHER" id="PTHR11552:SF115">
    <property type="entry name" value="DEHYDROGENASE XPTC-RELATED"/>
    <property type="match status" value="1"/>
</dbReference>
<evidence type="ECO:0000256" key="1">
    <source>
        <dbReference type="ARBA" id="ARBA00010790"/>
    </source>
</evidence>
<keyword evidence="5" id="KW-0732">Signal</keyword>
<feature type="active site" description="Proton donor" evidence="2">
    <location>
        <position position="551"/>
    </location>
</feature>
<gene>
    <name evidence="8" type="ORF">NEMBOFW57_001983</name>
</gene>
<dbReference type="SUPFAM" id="SSF54373">
    <property type="entry name" value="FAD-linked reductases, C-terminal domain"/>
    <property type="match status" value="1"/>
</dbReference>
<feature type="chain" id="PRO_5042083316" description="Glucose-methanol-choline oxidoreductase N-terminal domain-containing protein" evidence="5">
    <location>
        <begin position="19"/>
        <end position="615"/>
    </location>
</feature>
<comment type="caution">
    <text evidence="8">The sequence shown here is derived from an EMBL/GenBank/DDBJ whole genome shotgun (WGS) entry which is preliminary data.</text>
</comment>
<keyword evidence="9" id="KW-1185">Reference proteome</keyword>
<dbReference type="Pfam" id="PF00732">
    <property type="entry name" value="GMC_oxred_N"/>
    <property type="match status" value="1"/>
</dbReference>
<evidence type="ECO:0000259" key="7">
    <source>
        <dbReference type="PROSITE" id="PS00624"/>
    </source>
</evidence>
<feature type="binding site" evidence="3">
    <location>
        <position position="114"/>
    </location>
    <ligand>
        <name>FAD</name>
        <dbReference type="ChEBI" id="CHEBI:57692"/>
    </ligand>
</feature>
<dbReference type="Gene3D" id="3.30.560.10">
    <property type="entry name" value="Glucose Oxidase, domain 3"/>
    <property type="match status" value="1"/>
</dbReference>
<dbReference type="PROSITE" id="PS00624">
    <property type="entry name" value="GMC_OXRED_2"/>
    <property type="match status" value="1"/>
</dbReference>
<feature type="binding site" evidence="3">
    <location>
        <begin position="595"/>
        <end position="596"/>
    </location>
    <ligand>
        <name>FAD</name>
        <dbReference type="ChEBI" id="CHEBI:57692"/>
    </ligand>
</feature>
<dbReference type="SUPFAM" id="SSF51905">
    <property type="entry name" value="FAD/NAD(P)-binding domain"/>
    <property type="match status" value="1"/>
</dbReference>
<evidence type="ECO:0000313" key="8">
    <source>
        <dbReference type="EMBL" id="KAG7291954.1"/>
    </source>
</evidence>